<name>A0A392PW31_9FABA</name>
<accession>A0A392PW31</accession>
<evidence type="ECO:0000313" key="1">
    <source>
        <dbReference type="EMBL" id="MCI15135.1"/>
    </source>
</evidence>
<comment type="caution">
    <text evidence="1">The sequence shown here is derived from an EMBL/GenBank/DDBJ whole genome shotgun (WGS) entry which is preliminary data.</text>
</comment>
<evidence type="ECO:0000313" key="2">
    <source>
        <dbReference type="Proteomes" id="UP000265520"/>
    </source>
</evidence>
<protein>
    <submittedName>
        <fullName evidence="1">Uncharacterized protein</fullName>
    </submittedName>
</protein>
<keyword evidence="2" id="KW-1185">Reference proteome</keyword>
<reference evidence="1 2" key="1">
    <citation type="journal article" date="2018" name="Front. Plant Sci.">
        <title>Red Clover (Trifolium pratense) and Zigzag Clover (T. medium) - A Picture of Genomic Similarities and Differences.</title>
        <authorList>
            <person name="Dluhosova J."/>
            <person name="Istvanek J."/>
            <person name="Nedelnik J."/>
            <person name="Repkova J."/>
        </authorList>
    </citation>
    <scope>NUCLEOTIDE SEQUENCE [LARGE SCALE GENOMIC DNA]</scope>
    <source>
        <strain evidence="2">cv. 10/8</strain>
        <tissue evidence="1">Leaf</tissue>
    </source>
</reference>
<sequence>MMVTFSPGDGTNMASLVWEILLTETSPVEFQFPVADQEMLPVVGGIHC</sequence>
<dbReference type="Proteomes" id="UP000265520">
    <property type="component" value="Unassembled WGS sequence"/>
</dbReference>
<dbReference type="AlphaFoldDB" id="A0A392PW31"/>
<proteinExistence type="predicted"/>
<dbReference type="EMBL" id="LXQA010095168">
    <property type="protein sequence ID" value="MCI15135.1"/>
    <property type="molecule type" value="Genomic_DNA"/>
</dbReference>
<organism evidence="1 2">
    <name type="scientific">Trifolium medium</name>
    <dbReference type="NCBI Taxonomy" id="97028"/>
    <lineage>
        <taxon>Eukaryota</taxon>
        <taxon>Viridiplantae</taxon>
        <taxon>Streptophyta</taxon>
        <taxon>Embryophyta</taxon>
        <taxon>Tracheophyta</taxon>
        <taxon>Spermatophyta</taxon>
        <taxon>Magnoliopsida</taxon>
        <taxon>eudicotyledons</taxon>
        <taxon>Gunneridae</taxon>
        <taxon>Pentapetalae</taxon>
        <taxon>rosids</taxon>
        <taxon>fabids</taxon>
        <taxon>Fabales</taxon>
        <taxon>Fabaceae</taxon>
        <taxon>Papilionoideae</taxon>
        <taxon>50 kb inversion clade</taxon>
        <taxon>NPAAA clade</taxon>
        <taxon>Hologalegina</taxon>
        <taxon>IRL clade</taxon>
        <taxon>Trifolieae</taxon>
        <taxon>Trifolium</taxon>
    </lineage>
</organism>